<dbReference type="RefSeq" id="WP_033254645.1">
    <property type="nucleotide sequence ID" value="NZ_BSRX01000022.1"/>
</dbReference>
<sequence length="106" mass="10611">MRSARSALLLGATALVGLGLILLLVSGTAIHGGAALGVLAAGWWGLGLVPVHARTTPPEPRKRETDPAAPDRAGSDRAGADRAGADRAGADGAPRTGEAPPGYRSR</sequence>
<evidence type="ECO:0000256" key="1">
    <source>
        <dbReference type="SAM" id="MobiDB-lite"/>
    </source>
</evidence>
<dbReference type="AlphaFoldDB" id="A0A9W6UQ13"/>
<comment type="caution">
    <text evidence="2">The sequence shown here is derived from an EMBL/GenBank/DDBJ whole genome shotgun (WGS) entry which is preliminary data.</text>
</comment>
<organism evidence="2 3">
    <name type="scientific">Kitasatospora phosalacinea</name>
    <dbReference type="NCBI Taxonomy" id="2065"/>
    <lineage>
        <taxon>Bacteria</taxon>
        <taxon>Bacillati</taxon>
        <taxon>Actinomycetota</taxon>
        <taxon>Actinomycetes</taxon>
        <taxon>Kitasatosporales</taxon>
        <taxon>Streptomycetaceae</taxon>
        <taxon>Kitasatospora</taxon>
    </lineage>
</organism>
<evidence type="ECO:0000313" key="3">
    <source>
        <dbReference type="Proteomes" id="UP001165143"/>
    </source>
</evidence>
<protein>
    <submittedName>
        <fullName evidence="2">Uncharacterized protein</fullName>
    </submittedName>
</protein>
<evidence type="ECO:0000313" key="2">
    <source>
        <dbReference type="EMBL" id="GLW55948.1"/>
    </source>
</evidence>
<feature type="compositionally biased region" description="Basic and acidic residues" evidence="1">
    <location>
        <begin position="73"/>
        <end position="89"/>
    </location>
</feature>
<accession>A0A9W6UQ13</accession>
<proteinExistence type="predicted"/>
<reference evidence="2" key="1">
    <citation type="submission" date="2023-02" db="EMBL/GenBank/DDBJ databases">
        <title>Kitasatospora phosalacinea NBRC 14362.</title>
        <authorList>
            <person name="Ichikawa N."/>
            <person name="Sato H."/>
            <person name="Tonouchi N."/>
        </authorList>
    </citation>
    <scope>NUCLEOTIDE SEQUENCE</scope>
    <source>
        <strain evidence="2">NBRC 14362</strain>
    </source>
</reference>
<feature type="region of interest" description="Disordered" evidence="1">
    <location>
        <begin position="51"/>
        <end position="106"/>
    </location>
</feature>
<dbReference type="Proteomes" id="UP001165143">
    <property type="component" value="Unassembled WGS sequence"/>
</dbReference>
<name>A0A9W6UQ13_9ACTN</name>
<gene>
    <name evidence="2" type="ORF">Kpho01_39590</name>
</gene>
<dbReference type="EMBL" id="BSRX01000022">
    <property type="protein sequence ID" value="GLW55948.1"/>
    <property type="molecule type" value="Genomic_DNA"/>
</dbReference>